<dbReference type="PANTHER" id="PTHR42044">
    <property type="entry name" value="DUF676 DOMAIN-CONTAINING PROTEIN-RELATED"/>
    <property type="match status" value="1"/>
</dbReference>
<reference evidence="2 3" key="1">
    <citation type="submission" date="2024-01" db="EMBL/GenBank/DDBJ databases">
        <authorList>
            <person name="Allen C."/>
            <person name="Tagirdzhanova G."/>
        </authorList>
    </citation>
    <scope>NUCLEOTIDE SEQUENCE [LARGE SCALE GENOMIC DNA]</scope>
    <source>
        <strain evidence="2 3">CBS 119000</strain>
    </source>
</reference>
<evidence type="ECO:0000313" key="3">
    <source>
        <dbReference type="Proteomes" id="UP001642502"/>
    </source>
</evidence>
<keyword evidence="3" id="KW-1185">Reference proteome</keyword>
<feature type="compositionally biased region" description="Basic and acidic residues" evidence="1">
    <location>
        <begin position="51"/>
        <end position="61"/>
    </location>
</feature>
<feature type="compositionally biased region" description="Low complexity" evidence="1">
    <location>
        <begin position="84"/>
        <end position="103"/>
    </location>
</feature>
<feature type="compositionally biased region" description="Polar residues" evidence="1">
    <location>
        <begin position="104"/>
        <end position="116"/>
    </location>
</feature>
<feature type="compositionally biased region" description="Low complexity" evidence="1">
    <location>
        <begin position="138"/>
        <end position="151"/>
    </location>
</feature>
<evidence type="ECO:0000256" key="1">
    <source>
        <dbReference type="SAM" id="MobiDB-lite"/>
    </source>
</evidence>
<protein>
    <submittedName>
        <fullName evidence="2">Uncharacterized protein</fullName>
    </submittedName>
</protein>
<evidence type="ECO:0000313" key="2">
    <source>
        <dbReference type="EMBL" id="CAK7263735.1"/>
    </source>
</evidence>
<organism evidence="2 3">
    <name type="scientific">Sporothrix epigloea</name>
    <dbReference type="NCBI Taxonomy" id="1892477"/>
    <lineage>
        <taxon>Eukaryota</taxon>
        <taxon>Fungi</taxon>
        <taxon>Dikarya</taxon>
        <taxon>Ascomycota</taxon>
        <taxon>Pezizomycotina</taxon>
        <taxon>Sordariomycetes</taxon>
        <taxon>Sordariomycetidae</taxon>
        <taxon>Ophiostomatales</taxon>
        <taxon>Ophiostomataceae</taxon>
        <taxon>Sporothrix</taxon>
    </lineage>
</organism>
<feature type="region of interest" description="Disordered" evidence="1">
    <location>
        <begin position="1"/>
        <end position="151"/>
    </location>
</feature>
<dbReference type="Proteomes" id="UP001642502">
    <property type="component" value="Unassembled WGS sequence"/>
</dbReference>
<dbReference type="PANTHER" id="PTHR42044:SF2">
    <property type="entry name" value="DUF676 DOMAIN-CONTAINING PROTEIN"/>
    <property type="match status" value="1"/>
</dbReference>
<name>A0ABP0D696_9PEZI</name>
<comment type="caution">
    <text evidence="2">The sequence shown here is derived from an EMBL/GenBank/DDBJ whole genome shotgun (WGS) entry which is preliminary data.</text>
</comment>
<sequence length="925" mass="98150">MPCLAPSKPGATLPDSIRSLPAREADQNSSSAADNPGETLRAARSLSPSVPKDHCTGSKEEQDGDGLEPVMGDPASQKASYRDSAASIVSASSTSSTATTSTSRRYWSPTSPSSPWQIRLPLSQIPDSLPPDRKMRWSGSPAPGSASSASSTLSASSTVASSAASTAASSVDGSVTGITLRLPLPAPYTSEHVVTYIPPLVDGAGGSLSRWQRANQWQAGAGVGSILPFAHSLSFSRIKRFTGTGHAETALDAASHEAVLSPYRLLWSDLRWLGLSTPKLVRLLGARAAKPLGAIFRSRAWTGLLSVPFDDVADAAEVLVQVVLAVVEYSMLCAAPVLFLCLPGGLFTAWLLVCLTIVRIASWPLNSGARSQTGTVYRGPWDTNVCGSVDSIGSDTETDDSDDDGDQRLCRKEKWFFVSGLGATSRSLAKTGPRLAGVFGRPVTLVRPAYTYGIFADCMLALLHRLLLPFCVLPVPGADTTVYASLLQALGSEHGNKGKENRVVVLAHNTGATAVAQALRRLAGQVAHERLARIQVYTFGSLAPDFVLPRCSSGAAIVGSCHVEHIAHVHDPCARFGVLRSVQHDLAGRYCGGVFVLGGTSRNAGVHGTHVHRATAGLGLHVSGLAATPSAATGRRPSIGRRRSGSPPLVVRGGNSPAAVSGWNNDTASRQRRRSFPLSYQKLQLHQQQLHGYQRAAYRRSGSAASSTCTLMAPSSITVPLTSRTAMFSMEDYLTALFGPEPWSMRPESDLDRSLDVDLDLNFDWELDPGLDRHGKRRLACDAFFLDAAISVDYELAKKREMAALAAASALLPEETTADVNVRRSVAKRAHHRLSWTGLGATAKFGTVQGSFLFGGGDGGTSKGVPQSKRATTASASFLDSQALVGLETVRRMCKECDGRPGRDVSLLGGYFADAVARHRERFGF</sequence>
<accession>A0ABP0D696</accession>
<feature type="region of interest" description="Disordered" evidence="1">
    <location>
        <begin position="628"/>
        <end position="671"/>
    </location>
</feature>
<dbReference type="EMBL" id="CAWUON010000004">
    <property type="protein sequence ID" value="CAK7263735.1"/>
    <property type="molecule type" value="Genomic_DNA"/>
</dbReference>
<proteinExistence type="predicted"/>
<gene>
    <name evidence="2" type="ORF">SEPCBS119000_000634</name>
</gene>